<keyword evidence="3" id="KW-1185">Reference proteome</keyword>
<dbReference type="Proteomes" id="UP000007151">
    <property type="component" value="Unassembled WGS sequence"/>
</dbReference>
<name>A0A212EGK8_DANPL</name>
<gene>
    <name evidence="2" type="ORF">KGM_206142</name>
</gene>
<sequence length="103" mass="11488">MTNKQEAKIDALESRANILQPFRSMTHLREMGQGRYETGRGGERSLCRRVSETWSRLKRPRSPPPIPLAPPLPSPPCTEGAERGRAAANASHRGTHVHDRGPR</sequence>
<evidence type="ECO:0000313" key="2">
    <source>
        <dbReference type="EMBL" id="OWR40615.1"/>
    </source>
</evidence>
<reference evidence="2 3" key="1">
    <citation type="journal article" date="2011" name="Cell">
        <title>The monarch butterfly genome yields insights into long-distance migration.</title>
        <authorList>
            <person name="Zhan S."/>
            <person name="Merlin C."/>
            <person name="Boore J.L."/>
            <person name="Reppert S.M."/>
        </authorList>
    </citation>
    <scope>NUCLEOTIDE SEQUENCE [LARGE SCALE GENOMIC DNA]</scope>
    <source>
        <strain evidence="2">F-2</strain>
    </source>
</reference>
<dbReference type="KEGG" id="dpl:KGM_206142"/>
<evidence type="ECO:0000313" key="3">
    <source>
        <dbReference type="Proteomes" id="UP000007151"/>
    </source>
</evidence>
<organism evidence="2 3">
    <name type="scientific">Danaus plexippus plexippus</name>
    <dbReference type="NCBI Taxonomy" id="278856"/>
    <lineage>
        <taxon>Eukaryota</taxon>
        <taxon>Metazoa</taxon>
        <taxon>Ecdysozoa</taxon>
        <taxon>Arthropoda</taxon>
        <taxon>Hexapoda</taxon>
        <taxon>Insecta</taxon>
        <taxon>Pterygota</taxon>
        <taxon>Neoptera</taxon>
        <taxon>Endopterygota</taxon>
        <taxon>Lepidoptera</taxon>
        <taxon>Glossata</taxon>
        <taxon>Ditrysia</taxon>
        <taxon>Papilionoidea</taxon>
        <taxon>Nymphalidae</taxon>
        <taxon>Danainae</taxon>
        <taxon>Danaini</taxon>
        <taxon>Danaina</taxon>
        <taxon>Danaus</taxon>
        <taxon>Danaus</taxon>
    </lineage>
</organism>
<accession>A0A212EGK8</accession>
<comment type="caution">
    <text evidence="2">The sequence shown here is derived from an EMBL/GenBank/DDBJ whole genome shotgun (WGS) entry which is preliminary data.</text>
</comment>
<proteinExistence type="predicted"/>
<dbReference type="AlphaFoldDB" id="A0A212EGK8"/>
<dbReference type="InParanoid" id="A0A212EGK8"/>
<feature type="compositionally biased region" description="Pro residues" evidence="1">
    <location>
        <begin position="62"/>
        <end position="76"/>
    </location>
</feature>
<evidence type="ECO:0000256" key="1">
    <source>
        <dbReference type="SAM" id="MobiDB-lite"/>
    </source>
</evidence>
<dbReference type="EMBL" id="AGBW02015069">
    <property type="protein sequence ID" value="OWR40615.1"/>
    <property type="molecule type" value="Genomic_DNA"/>
</dbReference>
<protein>
    <submittedName>
        <fullName evidence="2">Uncharacterized protein</fullName>
    </submittedName>
</protein>
<feature type="region of interest" description="Disordered" evidence="1">
    <location>
        <begin position="51"/>
        <end position="103"/>
    </location>
</feature>